<evidence type="ECO:0000313" key="5">
    <source>
        <dbReference type="RefSeq" id="XP_028026434.1"/>
    </source>
</evidence>
<keyword evidence="2" id="KW-1015">Disulfide bond</keyword>
<dbReference type="SUPFAM" id="SSF57567">
    <property type="entry name" value="Serine protease inhibitors"/>
    <property type="match status" value="2"/>
</dbReference>
<dbReference type="Proteomes" id="UP000504629">
    <property type="component" value="Unplaced"/>
</dbReference>
<dbReference type="Gene3D" id="2.10.25.10">
    <property type="entry name" value="Laminin"/>
    <property type="match status" value="2"/>
</dbReference>
<dbReference type="RefSeq" id="XP_028026434.1">
    <property type="nucleotide sequence ID" value="XM_028170633.1"/>
</dbReference>
<dbReference type="AlphaFoldDB" id="A0A6J2JD35"/>
<keyword evidence="5" id="KW-0481">Metalloenzyme inhibitor</keyword>
<evidence type="ECO:0000259" key="3">
    <source>
        <dbReference type="Pfam" id="PF01826"/>
    </source>
</evidence>
<feature type="domain" description="TIL" evidence="3">
    <location>
        <begin position="53"/>
        <end position="110"/>
    </location>
</feature>
<dbReference type="CDD" id="cd19941">
    <property type="entry name" value="TIL"/>
    <property type="match status" value="1"/>
</dbReference>
<evidence type="ECO:0000313" key="4">
    <source>
        <dbReference type="Proteomes" id="UP000504629"/>
    </source>
</evidence>
<dbReference type="KEGG" id="bman:114240174"/>
<dbReference type="FunFam" id="2.10.25.10:FF:000674">
    <property type="entry name" value="Mucin-2"/>
    <property type="match status" value="1"/>
</dbReference>
<keyword evidence="4" id="KW-1185">Reference proteome</keyword>
<dbReference type="InterPro" id="IPR036084">
    <property type="entry name" value="Ser_inhib-like_sf"/>
</dbReference>
<dbReference type="Pfam" id="PF01826">
    <property type="entry name" value="TIL"/>
    <property type="match status" value="1"/>
</dbReference>
<reference evidence="5" key="1">
    <citation type="submission" date="2025-08" db="UniProtKB">
        <authorList>
            <consortium name="RefSeq"/>
        </authorList>
    </citation>
    <scope>IDENTIFICATION</scope>
    <source>
        <tissue evidence="5">Silk gland</tissue>
    </source>
</reference>
<name>A0A6J2JD35_BOMMA</name>
<dbReference type="InterPro" id="IPR002919">
    <property type="entry name" value="TIL_dom"/>
</dbReference>
<dbReference type="GO" id="GO:0030414">
    <property type="term" value="F:peptidase inhibitor activity"/>
    <property type="evidence" value="ECO:0007669"/>
    <property type="project" value="UniProtKB-KW"/>
</dbReference>
<keyword evidence="1 5" id="KW-0646">Protease inhibitor</keyword>
<keyword evidence="5" id="KW-0483">Metalloprotease inhibitor</keyword>
<proteinExistence type="predicted"/>
<protein>
    <submittedName>
        <fullName evidence="5">Inducible metalloproteinase inhibitor protein-like</fullName>
    </submittedName>
</protein>
<evidence type="ECO:0000256" key="2">
    <source>
        <dbReference type="ARBA" id="ARBA00023157"/>
    </source>
</evidence>
<dbReference type="GeneID" id="114240174"/>
<gene>
    <name evidence="5" type="primary">LOC114240174</name>
</gene>
<dbReference type="OrthoDB" id="6236007at2759"/>
<organism evidence="4 5">
    <name type="scientific">Bombyx mandarina</name>
    <name type="common">Wild silk moth</name>
    <name type="synonym">Wild silkworm</name>
    <dbReference type="NCBI Taxonomy" id="7092"/>
    <lineage>
        <taxon>Eukaryota</taxon>
        <taxon>Metazoa</taxon>
        <taxon>Ecdysozoa</taxon>
        <taxon>Arthropoda</taxon>
        <taxon>Hexapoda</taxon>
        <taxon>Insecta</taxon>
        <taxon>Pterygota</taxon>
        <taxon>Neoptera</taxon>
        <taxon>Endopterygota</taxon>
        <taxon>Lepidoptera</taxon>
        <taxon>Glossata</taxon>
        <taxon>Ditrysia</taxon>
        <taxon>Bombycoidea</taxon>
        <taxon>Bombycidae</taxon>
        <taxon>Bombycinae</taxon>
        <taxon>Bombyx</taxon>
    </lineage>
</organism>
<sequence>MDCPPERSCKNRGIKFSCLADQKREQKCVCDEGYVRNESNECIEEENCEECSGENEEFTNCTNPCPPRTCNSLVARFDCSKPKPCEEGCACKPDYLKLDDNSACVKICECPQMASSPDCATL</sequence>
<evidence type="ECO:0000256" key="1">
    <source>
        <dbReference type="ARBA" id="ARBA00022690"/>
    </source>
</evidence>
<accession>A0A6J2JD35</accession>